<feature type="signal peptide" evidence="1">
    <location>
        <begin position="1"/>
        <end position="26"/>
    </location>
</feature>
<gene>
    <name evidence="2" type="ORF">BRO54_1055</name>
    <name evidence="3" type="ORF">RA955_14420</name>
</gene>
<dbReference type="RefSeq" id="WP_033010060.1">
    <property type="nucleotide sequence ID" value="NZ_CP133076.1"/>
</dbReference>
<accession>A0A1Q5T4U7</accession>
<organism evidence="2 4">
    <name type="scientific">Geobacillus proteiniphilus</name>
    <dbReference type="NCBI Taxonomy" id="860353"/>
    <lineage>
        <taxon>Bacteria</taxon>
        <taxon>Bacillati</taxon>
        <taxon>Bacillota</taxon>
        <taxon>Bacilli</taxon>
        <taxon>Bacillales</taxon>
        <taxon>Anoxybacillaceae</taxon>
        <taxon>Geobacillus</taxon>
    </lineage>
</organism>
<dbReference type="EMBL" id="CP133076">
    <property type="protein sequence ID" value="WMJ15894.1"/>
    <property type="molecule type" value="Genomic_DNA"/>
</dbReference>
<reference evidence="3 5" key="4">
    <citation type="submission" date="2023-08" db="EMBL/GenBank/DDBJ databases">
        <title>Genome sequencing of the thermostable Gram positive bacteria Geobacillus proteiniphilus strain T-6.</title>
        <authorList>
            <person name="Shulami S."/>
            <person name="Shoham Y."/>
        </authorList>
    </citation>
    <scope>NUCLEOTIDE SEQUENCE [LARGE SCALE GENOMIC DNA]</scope>
    <source>
        <strain evidence="3 5">T-6</strain>
    </source>
</reference>
<keyword evidence="5" id="KW-1185">Reference proteome</keyword>
<reference evidence="2" key="3">
    <citation type="journal article" date="2019" name="Int. J. Syst. Evol. Microbiol.">
        <title>Geobacillus proteiniphilus sp. nov., a thermophilic bacterium isolated from a high-temperature heavy oil reservoir in China.</title>
        <authorList>
            <person name="Semenova E.M."/>
            <person name="Sokolova D.S."/>
            <person name="Grouzdev D.S."/>
            <person name="Poltaraus A.B."/>
            <person name="Vinokurova N.G."/>
            <person name="Tourova T.P."/>
            <person name="Nazina T.N."/>
        </authorList>
    </citation>
    <scope>NUCLEOTIDE SEQUENCE</scope>
    <source>
        <strain evidence="2">1017</strain>
    </source>
</reference>
<name>A0A1Q5T4U7_9BACL</name>
<evidence type="ECO:0000256" key="1">
    <source>
        <dbReference type="SAM" id="SignalP"/>
    </source>
</evidence>
<evidence type="ECO:0000313" key="2">
    <source>
        <dbReference type="EMBL" id="OKO95250.1"/>
    </source>
</evidence>
<dbReference type="Proteomes" id="UP001223761">
    <property type="component" value="Chromosome"/>
</dbReference>
<reference evidence="2 4" key="1">
    <citation type="submission" date="2016-11" db="EMBL/GenBank/DDBJ databases">
        <authorList>
            <person name="Kadnikov V."/>
            <person name="Nazina T."/>
        </authorList>
    </citation>
    <scope>NUCLEOTIDE SEQUENCE [LARGE SCALE GENOMIC DNA]</scope>
    <source>
        <strain evidence="2 4">1017</strain>
    </source>
</reference>
<dbReference type="EMBL" id="MQMG01000009">
    <property type="protein sequence ID" value="OKO95250.1"/>
    <property type="molecule type" value="Genomic_DNA"/>
</dbReference>
<keyword evidence="1" id="KW-0732">Signal</keyword>
<evidence type="ECO:0000313" key="3">
    <source>
        <dbReference type="EMBL" id="WMJ15894.1"/>
    </source>
</evidence>
<evidence type="ECO:0000313" key="4">
    <source>
        <dbReference type="Proteomes" id="UP000186030"/>
    </source>
</evidence>
<reference evidence="4" key="2">
    <citation type="submission" date="2017-01" db="EMBL/GenBank/DDBJ databases">
        <title>Genome sequencing and annotation of Geobacillus sp. 1017, a Hydrocarbon-Oxidizing Thermophilic Bacterium Isolated from a Heavy Oil Reservoir (China).</title>
        <authorList>
            <person name="Kadnikov V.V."/>
            <person name="Mardanov A.V."/>
            <person name="Poltaraus A.B."/>
            <person name="Sokolova D.S."/>
            <person name="Semenova E.M."/>
            <person name="Ravin N.V."/>
            <person name="Tourova T.P."/>
            <person name="Nazina T.N."/>
        </authorList>
    </citation>
    <scope>NUCLEOTIDE SEQUENCE [LARGE SCALE GENOMIC DNA]</scope>
    <source>
        <strain evidence="4">1017</strain>
    </source>
</reference>
<proteinExistence type="predicted"/>
<protein>
    <submittedName>
        <fullName evidence="2">Uncharacterized protein</fullName>
    </submittedName>
</protein>
<dbReference type="AlphaFoldDB" id="A0A1Q5T4U7"/>
<feature type="chain" id="PRO_5010286765" evidence="1">
    <location>
        <begin position="27"/>
        <end position="250"/>
    </location>
</feature>
<evidence type="ECO:0000313" key="5">
    <source>
        <dbReference type="Proteomes" id="UP001223761"/>
    </source>
</evidence>
<dbReference type="Proteomes" id="UP000186030">
    <property type="component" value="Unassembled WGS sequence"/>
</dbReference>
<sequence>MKRFVPYLVALCFSSLLLLQPYSVHIPHSLAKSSNQQNENCTSCQKVREVSNFKTDKVKDIYLINDVKHTLSQFYNAKLSKFKNNDFEWRESIKVDYQNGISVVMIPSKDNPKYNDQKAYLVVGVDGKQDQLTDPTYIELKKINDKFMLYTIKTLDDVKIVTATINMADGMVTNVEFYEENHLIQSNEVKAGYWDRVQECIKNNWKTFPSWAKFACESACGGCLFASPYACGACLGCLGGYAIGCALASI</sequence>